<evidence type="ECO:0000313" key="1">
    <source>
        <dbReference type="EMBL" id="OCK85692.1"/>
    </source>
</evidence>
<sequence length="261" mass="29509">MVEMILSKDFLLQSEPAAVTLANSLQAIAWFKASQYSPVSTATLQQWETITDLEGIRYDCPHQRDKLNVPLLLYTSRRDHTTPHLEKTGQILLLITPEERSYLSRYIDDDTSGDDTANNGTFDVSKVPSHGPAPEIAFAILNWRPAFDIFSINHITENDTAPGSFVPTQPRLYTAGGKELLLQYCCEDKEGRDDRSKKYHISASGIILDRIQQIVSLEHSDEVLQMLQLPQSAWPEEETRRDQLLALAVLEDHIKKQVASF</sequence>
<keyword evidence="2" id="KW-1185">Reference proteome</keyword>
<accession>A0A8E2EKE9</accession>
<gene>
    <name evidence="1" type="ORF">K432DRAFT_388447</name>
</gene>
<organism evidence="1 2">
    <name type="scientific">Lepidopterella palustris CBS 459.81</name>
    <dbReference type="NCBI Taxonomy" id="1314670"/>
    <lineage>
        <taxon>Eukaryota</taxon>
        <taxon>Fungi</taxon>
        <taxon>Dikarya</taxon>
        <taxon>Ascomycota</taxon>
        <taxon>Pezizomycotina</taxon>
        <taxon>Dothideomycetes</taxon>
        <taxon>Pleosporomycetidae</taxon>
        <taxon>Mytilinidiales</taxon>
        <taxon>Argynnaceae</taxon>
        <taxon>Lepidopterella</taxon>
    </lineage>
</organism>
<reference evidence="1 2" key="1">
    <citation type="journal article" date="2016" name="Nat. Commun.">
        <title>Ectomycorrhizal ecology is imprinted in the genome of the dominant symbiotic fungus Cenococcum geophilum.</title>
        <authorList>
            <consortium name="DOE Joint Genome Institute"/>
            <person name="Peter M."/>
            <person name="Kohler A."/>
            <person name="Ohm R.A."/>
            <person name="Kuo A."/>
            <person name="Krutzmann J."/>
            <person name="Morin E."/>
            <person name="Arend M."/>
            <person name="Barry K.W."/>
            <person name="Binder M."/>
            <person name="Choi C."/>
            <person name="Clum A."/>
            <person name="Copeland A."/>
            <person name="Grisel N."/>
            <person name="Haridas S."/>
            <person name="Kipfer T."/>
            <person name="LaButti K."/>
            <person name="Lindquist E."/>
            <person name="Lipzen A."/>
            <person name="Maire R."/>
            <person name="Meier B."/>
            <person name="Mihaltcheva S."/>
            <person name="Molinier V."/>
            <person name="Murat C."/>
            <person name="Poggeler S."/>
            <person name="Quandt C.A."/>
            <person name="Sperisen C."/>
            <person name="Tritt A."/>
            <person name="Tisserant E."/>
            <person name="Crous P.W."/>
            <person name="Henrissat B."/>
            <person name="Nehls U."/>
            <person name="Egli S."/>
            <person name="Spatafora J.W."/>
            <person name="Grigoriev I.V."/>
            <person name="Martin F.M."/>
        </authorList>
    </citation>
    <scope>NUCLEOTIDE SEQUENCE [LARGE SCALE GENOMIC DNA]</scope>
    <source>
        <strain evidence="1 2">CBS 459.81</strain>
    </source>
</reference>
<evidence type="ECO:0000313" key="2">
    <source>
        <dbReference type="Proteomes" id="UP000250266"/>
    </source>
</evidence>
<proteinExistence type="predicted"/>
<dbReference type="AlphaFoldDB" id="A0A8E2EKE9"/>
<name>A0A8E2EKE9_9PEZI</name>
<protein>
    <submittedName>
        <fullName evidence="1">Uncharacterized protein</fullName>
    </submittedName>
</protein>
<dbReference type="Proteomes" id="UP000250266">
    <property type="component" value="Unassembled WGS sequence"/>
</dbReference>
<dbReference type="EMBL" id="KV744815">
    <property type="protein sequence ID" value="OCK85692.1"/>
    <property type="molecule type" value="Genomic_DNA"/>
</dbReference>